<reference evidence="1 2" key="1">
    <citation type="journal article" date="2022" name="bioRxiv">
        <title>Genomics of Preaxostyla Flagellates Illuminates Evolutionary Transitions and the Path Towards Mitochondrial Loss.</title>
        <authorList>
            <person name="Novak L.V.F."/>
            <person name="Treitli S.C."/>
            <person name="Pyrih J."/>
            <person name="Halakuc P."/>
            <person name="Pipaliya S.V."/>
            <person name="Vacek V."/>
            <person name="Brzon O."/>
            <person name="Soukal P."/>
            <person name="Eme L."/>
            <person name="Dacks J.B."/>
            <person name="Karnkowska A."/>
            <person name="Elias M."/>
            <person name="Hampl V."/>
        </authorList>
    </citation>
    <scope>NUCLEOTIDE SEQUENCE [LARGE SCALE GENOMIC DNA]</scope>
    <source>
        <strain evidence="1">NAU3</strain>
        <tissue evidence="1">Gut</tissue>
    </source>
</reference>
<dbReference type="EMBL" id="JARBJD010000177">
    <property type="protein sequence ID" value="KAK2948420.1"/>
    <property type="molecule type" value="Genomic_DNA"/>
</dbReference>
<evidence type="ECO:0000313" key="1">
    <source>
        <dbReference type="EMBL" id="KAK2948420.1"/>
    </source>
</evidence>
<evidence type="ECO:0000313" key="2">
    <source>
        <dbReference type="Proteomes" id="UP001281761"/>
    </source>
</evidence>
<comment type="caution">
    <text evidence="1">The sequence shown here is derived from an EMBL/GenBank/DDBJ whole genome shotgun (WGS) entry which is preliminary data.</text>
</comment>
<sequence length="136" mass="15247">MNAKFLPITACINITTAFIVSRKQNFHKISTVSFRLGFDNLINGIWSSKTHPHTQILIAVHLHLTQSVHSVHSDEDVVVGLITTNSTQIHVSVDCATPYIVVWNLYTERRPNNGHGLLVDDCVVHNLINRDVTIVE</sequence>
<accession>A0ABQ9XB08</accession>
<proteinExistence type="predicted"/>
<gene>
    <name evidence="1" type="ORF">BLNAU_16675</name>
</gene>
<organism evidence="1 2">
    <name type="scientific">Blattamonas nauphoetae</name>
    <dbReference type="NCBI Taxonomy" id="2049346"/>
    <lineage>
        <taxon>Eukaryota</taxon>
        <taxon>Metamonada</taxon>
        <taxon>Preaxostyla</taxon>
        <taxon>Oxymonadida</taxon>
        <taxon>Blattamonas</taxon>
    </lineage>
</organism>
<protein>
    <submittedName>
        <fullName evidence="1">Uncharacterized protein</fullName>
    </submittedName>
</protein>
<keyword evidence="2" id="KW-1185">Reference proteome</keyword>
<dbReference type="Proteomes" id="UP001281761">
    <property type="component" value="Unassembled WGS sequence"/>
</dbReference>
<name>A0ABQ9XB08_9EUKA</name>